<dbReference type="InterPro" id="IPR050263">
    <property type="entry name" value="Bact_Fimbrial_Adh_Pro"/>
</dbReference>
<organism evidence="3 4">
    <name type="scientific">Paraburkholderia dioscoreae</name>
    <dbReference type="NCBI Taxonomy" id="2604047"/>
    <lineage>
        <taxon>Bacteria</taxon>
        <taxon>Pseudomonadati</taxon>
        <taxon>Pseudomonadota</taxon>
        <taxon>Betaproteobacteria</taxon>
        <taxon>Burkholderiales</taxon>
        <taxon>Burkholderiaceae</taxon>
        <taxon>Paraburkholderia</taxon>
    </lineage>
</organism>
<evidence type="ECO:0000256" key="1">
    <source>
        <dbReference type="ARBA" id="ARBA00022729"/>
    </source>
</evidence>
<evidence type="ECO:0000313" key="4">
    <source>
        <dbReference type="Proteomes" id="UP000325811"/>
    </source>
</evidence>
<dbReference type="InterPro" id="IPR008966">
    <property type="entry name" value="Adhesion_dom_sf"/>
</dbReference>
<name>A0A5Q4ZIQ9_9BURK</name>
<dbReference type="AlphaFoldDB" id="A0A5Q4ZIQ9"/>
<accession>A0A5Q4ZIQ9</accession>
<protein>
    <submittedName>
        <fullName evidence="3">Major fimbrial subunit SMF-1</fullName>
    </submittedName>
</protein>
<dbReference type="RefSeq" id="WP_007178702.1">
    <property type="nucleotide sequence ID" value="NZ_LR699554.1"/>
</dbReference>
<dbReference type="PANTHER" id="PTHR33420:SF3">
    <property type="entry name" value="FIMBRIAL SUBUNIT ELFA"/>
    <property type="match status" value="1"/>
</dbReference>
<dbReference type="PANTHER" id="PTHR33420">
    <property type="entry name" value="FIMBRIAL SUBUNIT ELFA-RELATED"/>
    <property type="match status" value="1"/>
</dbReference>
<reference evidence="3 4" key="1">
    <citation type="submission" date="2019-08" db="EMBL/GenBank/DDBJ databases">
        <authorList>
            <person name="Herpell B J."/>
        </authorList>
    </citation>
    <scope>NUCLEOTIDE SEQUENCE [LARGE SCALE GENOMIC DNA]</scope>
    <source>
        <strain evidence="4">Msb3</strain>
    </source>
</reference>
<dbReference type="Gene3D" id="2.60.40.1090">
    <property type="entry name" value="Fimbrial-type adhesion domain"/>
    <property type="match status" value="1"/>
</dbReference>
<dbReference type="InterPro" id="IPR036937">
    <property type="entry name" value="Adhesion_dom_fimbrial_sf"/>
</dbReference>
<sequence length="186" mass="18584">MKSMISSILIATGGVLSLAPVGAHAADGTINFSGAVLDTTCSINGTASGTSANLSVTLPSVSASALTTSGAVAGISNAADVRLVLTGCTGAATKAIANFENGQTIDQSTGLLANQGGTAKNVEVQLLNEQMQPINVLTGTNNDIGTNGVAIAGGAATLQYYARYYALDAAQAGSVYTSIQYTIQYQ</sequence>
<proteinExistence type="predicted"/>
<dbReference type="GO" id="GO:0043709">
    <property type="term" value="P:cell adhesion involved in single-species biofilm formation"/>
    <property type="evidence" value="ECO:0007669"/>
    <property type="project" value="TreeGrafter"/>
</dbReference>
<dbReference type="GO" id="GO:0009289">
    <property type="term" value="C:pilus"/>
    <property type="evidence" value="ECO:0007669"/>
    <property type="project" value="InterPro"/>
</dbReference>
<keyword evidence="4" id="KW-1185">Reference proteome</keyword>
<evidence type="ECO:0000256" key="2">
    <source>
        <dbReference type="SAM" id="SignalP"/>
    </source>
</evidence>
<dbReference type="EMBL" id="LR699554">
    <property type="protein sequence ID" value="VVD31377.1"/>
    <property type="molecule type" value="Genomic_DNA"/>
</dbReference>
<dbReference type="Proteomes" id="UP000325811">
    <property type="component" value="Chromosome II"/>
</dbReference>
<gene>
    <name evidence="3" type="primary">smf</name>
    <name evidence="3" type="ORF">PDMSB3_0074</name>
</gene>
<dbReference type="SUPFAM" id="SSF49401">
    <property type="entry name" value="Bacterial adhesins"/>
    <property type="match status" value="1"/>
</dbReference>
<keyword evidence="1 2" id="KW-0732">Signal</keyword>
<evidence type="ECO:0000313" key="3">
    <source>
        <dbReference type="EMBL" id="VVD31377.1"/>
    </source>
</evidence>
<feature type="signal peptide" evidence="2">
    <location>
        <begin position="1"/>
        <end position="25"/>
    </location>
</feature>
<feature type="chain" id="PRO_5024951214" evidence="2">
    <location>
        <begin position="26"/>
        <end position="186"/>
    </location>
</feature>
<dbReference type="KEGG" id="pdio:PDMSB3_0074.1"/>